<feature type="domain" description="Cadherin" evidence="15">
    <location>
        <begin position="2437"/>
        <end position="2522"/>
    </location>
</feature>
<dbReference type="Proteomes" id="UP000659654">
    <property type="component" value="Unassembled WGS sequence"/>
</dbReference>
<comment type="subcellular location">
    <subcellularLocation>
        <location evidence="1">Cell membrane</location>
        <topology evidence="1">Single-pass membrane protein</topology>
    </subcellularLocation>
</comment>
<feature type="chain" id="PRO_5036021817" evidence="14">
    <location>
        <begin position="24"/>
        <end position="2739"/>
    </location>
</feature>
<feature type="domain" description="Cadherin" evidence="15">
    <location>
        <begin position="142"/>
        <end position="267"/>
    </location>
</feature>
<feature type="domain" description="Cadherin" evidence="15">
    <location>
        <begin position="2299"/>
        <end position="2414"/>
    </location>
</feature>
<reference evidence="19" key="1">
    <citation type="submission" date="2016-11" db="UniProtKB">
        <authorList>
            <consortium name="WormBaseParasite"/>
        </authorList>
    </citation>
    <scope>IDENTIFICATION</scope>
</reference>
<dbReference type="GO" id="GO:0005886">
    <property type="term" value="C:plasma membrane"/>
    <property type="evidence" value="ECO:0007669"/>
    <property type="project" value="UniProtKB-SubCell"/>
</dbReference>
<dbReference type="WBParaSite" id="BXY_0074300.1">
    <property type="protein sequence ID" value="BXY_0074300.1"/>
    <property type="gene ID" value="BXY_0074300"/>
</dbReference>
<dbReference type="PRINTS" id="PR00205">
    <property type="entry name" value="CADHERIN"/>
</dbReference>
<dbReference type="InterPro" id="IPR015919">
    <property type="entry name" value="Cadherin-like_sf"/>
</dbReference>
<evidence type="ECO:0000313" key="16">
    <source>
        <dbReference type="EMBL" id="CAD5228721.1"/>
    </source>
</evidence>
<dbReference type="Proteomes" id="UP000582659">
    <property type="component" value="Unassembled WGS sequence"/>
</dbReference>
<keyword evidence="5" id="KW-0677">Repeat</keyword>
<keyword evidence="9 13" id="KW-0472">Membrane</keyword>
<feature type="domain" description="Cadherin" evidence="15">
    <location>
        <begin position="947"/>
        <end position="1057"/>
    </location>
</feature>
<keyword evidence="3 13" id="KW-0812">Transmembrane</keyword>
<dbReference type="GO" id="GO:0005509">
    <property type="term" value="F:calcium ion binding"/>
    <property type="evidence" value="ECO:0007669"/>
    <property type="project" value="UniProtKB-UniRule"/>
</dbReference>
<dbReference type="PANTHER" id="PTHR24026">
    <property type="entry name" value="FAT ATYPICAL CADHERIN-RELATED"/>
    <property type="match status" value="1"/>
</dbReference>
<feature type="domain" description="Cadherin" evidence="15">
    <location>
        <begin position="2009"/>
        <end position="2089"/>
    </location>
</feature>
<evidence type="ECO:0000256" key="1">
    <source>
        <dbReference type="ARBA" id="ARBA00004162"/>
    </source>
</evidence>
<feature type="domain" description="Cadherin" evidence="15">
    <location>
        <begin position="838"/>
        <end position="946"/>
    </location>
</feature>
<evidence type="ECO:0000256" key="2">
    <source>
        <dbReference type="ARBA" id="ARBA00022475"/>
    </source>
</evidence>
<keyword evidence="6 11" id="KW-0106">Calcium</keyword>
<dbReference type="eggNOG" id="KOG3594">
    <property type="taxonomic scope" value="Eukaryota"/>
</dbReference>
<protein>
    <submittedName>
        <fullName evidence="16">(pine wood nematode) hypothetical protein</fullName>
    </submittedName>
</protein>
<feature type="domain" description="Cadherin" evidence="15">
    <location>
        <begin position="481"/>
        <end position="588"/>
    </location>
</feature>
<name>A0A1I7RJ61_BURXY</name>
<feature type="domain" description="Cadherin" evidence="15">
    <location>
        <begin position="387"/>
        <end position="480"/>
    </location>
</feature>
<dbReference type="OrthoDB" id="6252479at2759"/>
<feature type="compositionally biased region" description="Low complexity" evidence="12">
    <location>
        <begin position="1700"/>
        <end position="1720"/>
    </location>
</feature>
<evidence type="ECO:0000256" key="3">
    <source>
        <dbReference type="ARBA" id="ARBA00022692"/>
    </source>
</evidence>
<dbReference type="FunFam" id="2.60.40.60:FF:000116">
    <property type="entry name" value="Dachsous cadherin-related 2"/>
    <property type="match status" value="1"/>
</dbReference>
<dbReference type="InterPro" id="IPR020894">
    <property type="entry name" value="Cadherin_CS"/>
</dbReference>
<accession>A0A1I7RJ61</accession>
<feature type="region of interest" description="Disordered" evidence="12">
    <location>
        <begin position="1700"/>
        <end position="1753"/>
    </location>
</feature>
<evidence type="ECO:0000256" key="5">
    <source>
        <dbReference type="ARBA" id="ARBA00022737"/>
    </source>
</evidence>
<dbReference type="SMR" id="A0A1I7RJ61"/>
<keyword evidence="10" id="KW-0325">Glycoprotein</keyword>
<feature type="region of interest" description="Disordered" evidence="12">
    <location>
        <begin position="2716"/>
        <end position="2739"/>
    </location>
</feature>
<dbReference type="PANTHER" id="PTHR24026:SF126">
    <property type="entry name" value="PROTOCADHERIN FAT 4"/>
    <property type="match status" value="1"/>
</dbReference>
<organism evidence="17 19">
    <name type="scientific">Bursaphelenchus xylophilus</name>
    <name type="common">Pinewood nematode worm</name>
    <name type="synonym">Aphelenchoides xylophilus</name>
    <dbReference type="NCBI Taxonomy" id="6326"/>
    <lineage>
        <taxon>Eukaryota</taxon>
        <taxon>Metazoa</taxon>
        <taxon>Ecdysozoa</taxon>
        <taxon>Nematoda</taxon>
        <taxon>Chromadorea</taxon>
        <taxon>Rhabditida</taxon>
        <taxon>Tylenchina</taxon>
        <taxon>Tylenchomorpha</taxon>
        <taxon>Aphelenchoidea</taxon>
        <taxon>Aphelenchoididae</taxon>
        <taxon>Bursaphelenchus</taxon>
    </lineage>
</organism>
<dbReference type="eggNOG" id="KOG1219">
    <property type="taxonomic scope" value="Eukaryota"/>
</dbReference>
<evidence type="ECO:0000256" key="8">
    <source>
        <dbReference type="ARBA" id="ARBA00022989"/>
    </source>
</evidence>
<dbReference type="GO" id="GO:0007156">
    <property type="term" value="P:homophilic cell adhesion via plasma membrane adhesion molecules"/>
    <property type="evidence" value="ECO:0007669"/>
    <property type="project" value="InterPro"/>
</dbReference>
<evidence type="ECO:0000256" key="14">
    <source>
        <dbReference type="SAM" id="SignalP"/>
    </source>
</evidence>
<feature type="compositionally biased region" description="Low complexity" evidence="12">
    <location>
        <begin position="2717"/>
        <end position="2739"/>
    </location>
</feature>
<evidence type="ECO:0000256" key="7">
    <source>
        <dbReference type="ARBA" id="ARBA00022889"/>
    </source>
</evidence>
<evidence type="ECO:0000256" key="4">
    <source>
        <dbReference type="ARBA" id="ARBA00022729"/>
    </source>
</evidence>
<gene>
    <name evidence="16" type="ORF">BXYJ_LOCUS10586</name>
</gene>
<evidence type="ECO:0000256" key="13">
    <source>
        <dbReference type="SAM" id="Phobius"/>
    </source>
</evidence>
<keyword evidence="8 13" id="KW-1133">Transmembrane helix</keyword>
<keyword evidence="2" id="KW-1003">Cell membrane</keyword>
<keyword evidence="4 14" id="KW-0732">Signal</keyword>
<dbReference type="Proteomes" id="UP000095284">
    <property type="component" value="Unplaced"/>
</dbReference>
<dbReference type="SMART" id="SM00112">
    <property type="entry name" value="CA"/>
    <property type="match status" value="13"/>
</dbReference>
<evidence type="ECO:0000313" key="18">
    <source>
        <dbReference type="Proteomes" id="UP000659654"/>
    </source>
</evidence>
<dbReference type="EMBL" id="CAJFCV020000004">
    <property type="protein sequence ID" value="CAG9119385.1"/>
    <property type="molecule type" value="Genomic_DNA"/>
</dbReference>
<evidence type="ECO:0000313" key="17">
    <source>
        <dbReference type="Proteomes" id="UP000095284"/>
    </source>
</evidence>
<evidence type="ECO:0000313" key="19">
    <source>
        <dbReference type="WBParaSite" id="BXY_0074300.1"/>
    </source>
</evidence>
<evidence type="ECO:0000256" key="12">
    <source>
        <dbReference type="SAM" id="MobiDB-lite"/>
    </source>
</evidence>
<keyword evidence="18" id="KW-1185">Reference proteome</keyword>
<dbReference type="SUPFAM" id="SSF49313">
    <property type="entry name" value="Cadherin-like"/>
    <property type="match status" value="13"/>
</dbReference>
<feature type="signal peptide" evidence="14">
    <location>
        <begin position="1"/>
        <end position="23"/>
    </location>
</feature>
<dbReference type="InterPro" id="IPR002126">
    <property type="entry name" value="Cadherin-like_dom"/>
</dbReference>
<evidence type="ECO:0000256" key="10">
    <source>
        <dbReference type="ARBA" id="ARBA00023180"/>
    </source>
</evidence>
<feature type="domain" description="Cadherin" evidence="15">
    <location>
        <begin position="2090"/>
        <end position="2191"/>
    </location>
</feature>
<feature type="transmembrane region" description="Helical" evidence="13">
    <location>
        <begin position="2618"/>
        <end position="2639"/>
    </location>
</feature>
<evidence type="ECO:0000259" key="15">
    <source>
        <dbReference type="PROSITE" id="PS50268"/>
    </source>
</evidence>
<proteinExistence type="predicted"/>
<feature type="domain" description="Cadherin" evidence="15">
    <location>
        <begin position="1256"/>
        <end position="1358"/>
    </location>
</feature>
<feature type="domain" description="Cadherin" evidence="15">
    <location>
        <begin position="733"/>
        <end position="837"/>
    </location>
</feature>
<reference evidence="16" key="2">
    <citation type="submission" date="2020-09" db="EMBL/GenBank/DDBJ databases">
        <authorList>
            <person name="Kikuchi T."/>
        </authorList>
    </citation>
    <scope>NUCLEOTIDE SEQUENCE</scope>
    <source>
        <strain evidence="16">Ka4C1</strain>
    </source>
</reference>
<dbReference type="Pfam" id="PF00028">
    <property type="entry name" value="Cadherin"/>
    <property type="match status" value="6"/>
</dbReference>
<dbReference type="PROSITE" id="PS00232">
    <property type="entry name" value="CADHERIN_1"/>
    <property type="match status" value="4"/>
</dbReference>
<keyword evidence="7" id="KW-0130">Cell adhesion</keyword>
<feature type="domain" description="Cadherin" evidence="15">
    <location>
        <begin position="1359"/>
        <end position="1461"/>
    </location>
</feature>
<evidence type="ECO:0000256" key="9">
    <source>
        <dbReference type="ARBA" id="ARBA00023136"/>
    </source>
</evidence>
<evidence type="ECO:0000256" key="6">
    <source>
        <dbReference type="ARBA" id="ARBA00022837"/>
    </source>
</evidence>
<dbReference type="PROSITE" id="PS50268">
    <property type="entry name" value="CADHERIN_2"/>
    <property type="match status" value="12"/>
</dbReference>
<dbReference type="CDD" id="cd11304">
    <property type="entry name" value="Cadherin_repeat"/>
    <property type="match status" value="13"/>
</dbReference>
<dbReference type="FunFam" id="2.60.40.60:FF:000033">
    <property type="entry name" value="FAT atypical cadherin 1"/>
    <property type="match status" value="1"/>
</dbReference>
<dbReference type="Gene3D" id="2.60.40.60">
    <property type="entry name" value="Cadherins"/>
    <property type="match status" value="14"/>
</dbReference>
<dbReference type="EMBL" id="CAJFDI010000004">
    <property type="protein sequence ID" value="CAD5228721.1"/>
    <property type="molecule type" value="Genomic_DNA"/>
</dbReference>
<evidence type="ECO:0000256" key="11">
    <source>
        <dbReference type="PROSITE-ProRule" id="PRU00043"/>
    </source>
</evidence>
<sequence>MRWKLNTFGLFLASLFVTKLADGQENCVFPEQSATNFFFDISADTPANSILVDTVVEPADADLKILSVKSNNIKTDLSSKLELDHRRNGQFLIVAKEGMSLPPYPSSINQTMLYLTVECNGKPYPLITIRIKNFNTFSPEFLNSPYEIFVANDALIGTEIETPIVAFDKDPSESYTVTYKVDSHYPELDLYASEERIELKTLPSQYALKRYAKKQIPNKMKLKVLGALQRQVYYFNVTASDNQSPEKTANTLFKVVVGDPREAVPHFTQQIYYGNFTRSQYSESEIILTQPIIALFPDRGMNLPSYEPKYELQRSDWSTYFRLDKDSARLFLNIPRHIQIPDTIELGVRAYLEADPSVSVTSKVILTDASEVKLTYFSQCRYNVHLEENPPVNSRVAQFLVKGDIDGIDLLNGTETFEVSSDGVMTVKDNRLLDREETDRVIVMARLRSSTPLHPKSLELCQLATVDITIEDANDHSPKFEQNTYTFYIEENPYNNTEVGSITATDEDKGPFGKVKYRFLDDTLPFILFQSDGVATIYYVTKNGAFSPEKSYSFTVEAYDADVYPRTSRVTVHVYLGEKTAEQVEPLDIAKTAESRDPSPHKLDKTTSQFKSFGAATLDERRSTANKLEFGAEVYNFNLTGKLDIGEYIGTIRLAEEKEDVDYELEDGIRGFVNLDSRYGTLRVGQKLLEDEYEQIRFAAMAKSRRGETLATTLVTIYIDEKAPEYSLNPLFEQAIYRFEIEENQPEQSLAQIEAHHRSVELGKDKIWYTLDRTNEAKLFKIDPETGWLASKKPLDFEEKKTYDLRINGCLESNTKKCGHADAIVVVKDLNDNEPVFEKTHYQVEIPSDLSVGSEVVQVQATDKDSGLNAKLRYFISSESGIYAHMFTVDEETGQVRLAKPLGPEVTEMSFYVTAKDSAEPPMMGRAQVQITVLNTGFSNVNAPEFDDFRYEVSFRAPIPAGATIGRVKASDKDPGLDGKVWYSLVEDHLSRKFTINRETGEIKTTAPISVADGDLIQLTVEAHDSAPKFPRKTPSIFMIHLVESEEPLAFLPMPKTVYISSSKPVGSNIFKVGLKNGDSKNVKFMVDQDPRNQLFGMIDDYLIVLLRLKQGVYKISIRAFNPKNNQSTVHSLKMVVMTDRDKYPVFERLGYELKVPADSSFPVKLPAFPVSLRSGRIQYTLYSANGVDLPKGVKIDEITGELTVFEEFTTYMERELARNEAFLVVRAINEQDPEFYSDVGVTLSLKRPVNELIFTSKLYRLIVREGASVGSIINSVKIGVQQPNLHPKLSFSMSPNEWFDITEKGEVLLKKQVDLEGLPKEWNGVVELTVTAQDGSKKAETQVQIKVEDENEYAPKFEQAKYSFTVDSAVRPGTQIGQVVAYDKDFSDQGKVIYKAKIGSAVGLVDVRSDGKIFKSDSEPFEPGSHYNLIITASDSKGKQTETIILFDVTEDSSVISPMSEKSHIMHKSEAWSPESVDDGMMIDAMPKGNWDFKILEGNENNGYMIKKMNKTTAKLAIMNQNMLKKTRDHLLIEATNLDDPFEKVETDLTVDLKALKPAQKLEFEPNQLDEVLVNAATAQPNSPIFRAKVKGGGDVKFSIPGGPESLFKIDSEYGDVYLNHPIDQLENGEHELLVTVSSGRQKASKVFTVIVSVPTASPEPFQFSTVGKIDENLVESMEQEDSEGHSVKNEEITKKIEYTTTESTTRATTTQRMVTTTERTTRRPETTISSTTKPSPTTVKPTTTQATTKIAAAPETTLTTFSVVSISPSLASSASSSTLSFGKPKYKFEILNPKPNDVVGKLDIASKGPVKMNIVPEQFKQWFGVDPSSHTLYMRDVPQELEGRQRAEFTVIAQDARNSRVRAEVPVKVDLVLGKADELVHPEDEVEEEPTSPTVDFSIDTEATTLTTVVEVQRVTVTPVVVHVTSQPIVTSSEPETTDGATTEIFENTPDFESVTVATEETRHREESTAISSNVGVLRQHKFTAILPEGRYGNRGAVVNLRPSSLKDNIADTVADAVFEIDSDEPSLPFYVRNETGDLIAFANIDREQKSLYKFNVLVKSLSSPEVKDTAEVTITILDVNDNYPVFENAPYVIGVNINELPTKTIAVFKATDEDEGPAGKVKYRITKNYNGLFDINSKGELSLTTKITALPPDDTEIEVTALDGGRPALKTPQTVRIEVFEESDAPAFKKPEYNVNLGKDAKAGEYVYQVIAGLSPYTYEIKDGGSDLFSIDQSNGLIRLAKDPQPDDQNRYHILNVSAISDQGKTAHTTLNVFLEGEPIVVTVPPPAENQKCRFAQKIYNAEIRENLPGKNKLVTVSSDCQKQGRDVAFSIHQANDVFSVDPKTGEVFVNGALDREQKGMHFIVLNVTEITRPSRQTNNPVVDYAKKKLSEDQALVSVKVLDENDNEPVFANKNSQGELVAIIDWQAPLLQPVVRLVATDADEKNRLSYSIEQNEYFSVNSTNGLVYLTKSLLNSYEDRFKMRVTVHDGAHEVSASLTVYKLAPGTNIVFLGVEKPEGEVDEQVVAKKLSVLTGKDAIVLVKQIFINEEGQAILNKTHLFVYALDKATKTPIDAALLKSLLDKSKDKLEDTDLKVMSIQLPVVASRLIFSWTEAIILAVFVIAILAACLALIWCLRCMKHRSIHVTKTDMDYMVTAESPGPQPLNVGLISSRKAQDVLARHPLPEAIEENTMTPEARSAMIASAGVVYDNRNTTPSSTVTDVPPDSSHSPSSSVL</sequence>
<feature type="compositionally biased region" description="Low complexity" evidence="12">
    <location>
        <begin position="1728"/>
        <end position="1753"/>
    </location>
</feature>